<dbReference type="Proteomes" id="UP000601223">
    <property type="component" value="Unassembled WGS sequence"/>
</dbReference>
<organism evidence="3 4">
    <name type="scientific">Catellatospora bangladeshensis</name>
    <dbReference type="NCBI Taxonomy" id="310355"/>
    <lineage>
        <taxon>Bacteria</taxon>
        <taxon>Bacillati</taxon>
        <taxon>Actinomycetota</taxon>
        <taxon>Actinomycetes</taxon>
        <taxon>Micromonosporales</taxon>
        <taxon>Micromonosporaceae</taxon>
        <taxon>Catellatospora</taxon>
    </lineage>
</organism>
<name>A0A8J3JNG4_9ACTN</name>
<keyword evidence="2" id="KW-0472">Membrane</keyword>
<feature type="compositionally biased region" description="Basic and acidic residues" evidence="1">
    <location>
        <begin position="128"/>
        <end position="142"/>
    </location>
</feature>
<feature type="region of interest" description="Disordered" evidence="1">
    <location>
        <begin position="128"/>
        <end position="150"/>
    </location>
</feature>
<keyword evidence="2" id="KW-0812">Transmembrane</keyword>
<dbReference type="EMBL" id="BONF01000032">
    <property type="protein sequence ID" value="GIF83902.1"/>
    <property type="molecule type" value="Genomic_DNA"/>
</dbReference>
<accession>A0A8J3JNG4</accession>
<gene>
    <name evidence="3" type="ORF">Cba03nite_52510</name>
</gene>
<dbReference type="AlphaFoldDB" id="A0A8J3JNG4"/>
<protein>
    <recommendedName>
        <fullName evidence="5">DUF948 domain-containing protein</fullName>
    </recommendedName>
</protein>
<comment type="caution">
    <text evidence="3">The sequence shown here is derived from an EMBL/GenBank/DDBJ whole genome shotgun (WGS) entry which is preliminary data.</text>
</comment>
<sequence length="150" mass="15760">MSGGEIAALIAAGAFAMLVLVLAVPILKLRHTVDAATVTLRQVSQHTGPILDKVNITVDNVNDALGQAQVTLDGVNVQLAKVDVMTQHLAHTTANVSNLVSVVSATAASPLVKAAAFTYGVRRATAARKEADEAKSVRDELKARKRTRRG</sequence>
<keyword evidence="2" id="KW-1133">Transmembrane helix</keyword>
<feature type="transmembrane region" description="Helical" evidence="2">
    <location>
        <begin position="6"/>
        <end position="27"/>
    </location>
</feature>
<evidence type="ECO:0000313" key="4">
    <source>
        <dbReference type="Proteomes" id="UP000601223"/>
    </source>
</evidence>
<reference evidence="3 4" key="1">
    <citation type="submission" date="2021-01" db="EMBL/GenBank/DDBJ databases">
        <title>Whole genome shotgun sequence of Catellatospora bangladeshensis NBRC 107357.</title>
        <authorList>
            <person name="Komaki H."/>
            <person name="Tamura T."/>
        </authorList>
    </citation>
    <scope>NUCLEOTIDE SEQUENCE [LARGE SCALE GENOMIC DNA]</scope>
    <source>
        <strain evidence="3 4">NBRC 107357</strain>
    </source>
</reference>
<evidence type="ECO:0000256" key="2">
    <source>
        <dbReference type="SAM" id="Phobius"/>
    </source>
</evidence>
<proteinExistence type="predicted"/>
<dbReference type="InterPro" id="IPR009293">
    <property type="entry name" value="UPF0478"/>
</dbReference>
<evidence type="ECO:0008006" key="5">
    <source>
        <dbReference type="Google" id="ProtNLM"/>
    </source>
</evidence>
<dbReference type="Pfam" id="PF06103">
    <property type="entry name" value="DUF948"/>
    <property type="match status" value="1"/>
</dbReference>
<dbReference type="RefSeq" id="WP_203751356.1">
    <property type="nucleotide sequence ID" value="NZ_BONF01000032.1"/>
</dbReference>
<evidence type="ECO:0000313" key="3">
    <source>
        <dbReference type="EMBL" id="GIF83902.1"/>
    </source>
</evidence>
<evidence type="ECO:0000256" key="1">
    <source>
        <dbReference type="SAM" id="MobiDB-lite"/>
    </source>
</evidence>
<keyword evidence="4" id="KW-1185">Reference proteome</keyword>